<protein>
    <submittedName>
        <fullName evidence="1">Uncharacterized protein</fullName>
    </submittedName>
</protein>
<dbReference type="AlphaFoldDB" id="A0A2N5M1G4"/>
<dbReference type="EMBL" id="PGUY01000063">
    <property type="protein sequence ID" value="PLT28206.1"/>
    <property type="molecule type" value="Genomic_DNA"/>
</dbReference>
<dbReference type="Proteomes" id="UP000234748">
    <property type="component" value="Unassembled WGS sequence"/>
</dbReference>
<proteinExistence type="predicted"/>
<dbReference type="InterPro" id="IPR027417">
    <property type="entry name" value="P-loop_NTPase"/>
</dbReference>
<reference evidence="1 2" key="1">
    <citation type="submission" date="2017-11" db="EMBL/GenBank/DDBJ databases">
        <title>Comparitive Functional Genomics of Dry Heat Resistant strains isolated from the Viking Spacecraft.</title>
        <authorList>
            <person name="Seuylemezian A."/>
            <person name="Cooper K."/>
            <person name="Vaishampayan P."/>
        </authorList>
    </citation>
    <scope>NUCLEOTIDE SEQUENCE [LARGE SCALE GENOMIC DNA]</scope>
    <source>
        <strain evidence="1 2">V1-29</strain>
    </source>
</reference>
<sequence>MTKDHSTIMDLNSACRSFPSLSNNDLNRENILDTIDLIFESETDVILLEGQEGIGKTTVLTQYSMRHPDNAISLFIKPSSRYGYDPQLLKFDLCNQLQWLTKNKEIKNLEDIADESYLKMQILDAHRMSGRKREKYYFVIDGIDDIPSDSQYVRKLILDMLPFGLKNFKFVFSCNGSEKIQNELTTQKLSVKSFPLTGLTKNETLLFFSKQEISQEQIKEIHKTYKGIPGYLATVNRILDSGVSVESFINDMPNKLQGMFEYEWKQVDEDNQDLKKILAILAHDRKRHTIQIFSELIGKKKEYITAIVSELSFIEIDENEEISYVSEAFRVFASKALYDLKEETGEILIQYFLKDPESEQALKYLPGYLVEANKLSELVEFLNADNFLKILEQTQSLAGINQIANLGVEASYNRKYDAELLRLGLQKSIIYENNKSKIWNSEIEARMSQNEYEGAIALAQRATLIEDRFQMLTIICKHKVIQGLSPETELLDQIETLYKRIDYTSLRERSLKLASDLMYFNPEMAIDLVEKSTGSEKGENAIDWALASLSFSTIDSIDTNYDHSKAIKDVRSRIKDPTAKFFSTEVSLRFKESTGYEVIEEAQKLENASDQLYLLCRWASRNKKLDNAYTVIKYALKQAIGKTEYAPNARVYRDLASQLPYLDSDEIKEILGIFDSQLINLERLGPTEEYIGLQLLLAEAQKKYDLDGSCERMINLYFYISEVEDLSVLTTGQAQLLSTITKIDKELDYEDSDGLHTMIYIDLEQNIKKLLDYTAEHFVESKSIINALASTHPDFTLNVIKNFNTERKRDEAYLVFLKSYFVKPLAEMNLELVLSTFNKIIDLDNRDEVLIDLLNRISEEELLSDEVLTNLMPFIDLVSSMYEVEMKCQACCIIYPILIKSEKFKQFGEKILEELHHTWNLIDVGWRRVDIGFEIVKKLASESLEESRNFLKITEEYREEALLSDPSFSWAYTASLRLVIRGFSGLIPNNLFLDDDIDRLNTIINIIPSFGERALLWSELALRFYKHGRIDKCKEIVSSHLRTCVNQISNEDLRYRHYIIVNTAPALYMAHKLTAFDLLEELPYQAKDAALLNIVEFILTKHINEPYETIAGVGYELNYEETIDICELIGMTESDGLMYKFITDLADSINSRKFRANFSNSQRLYIANRLEDLIEKSYLMKNLLGMMAIK</sequence>
<evidence type="ECO:0000313" key="1">
    <source>
        <dbReference type="EMBL" id="PLT28206.1"/>
    </source>
</evidence>
<comment type="caution">
    <text evidence="1">The sequence shown here is derived from an EMBL/GenBank/DDBJ whole genome shotgun (WGS) entry which is preliminary data.</text>
</comment>
<gene>
    <name evidence="1" type="ORF">CUU66_19885</name>
</gene>
<dbReference type="OrthoDB" id="7055454at2"/>
<dbReference type="RefSeq" id="WP_101645146.1">
    <property type="nucleotide sequence ID" value="NZ_PGUY01000063.1"/>
</dbReference>
<dbReference type="SUPFAM" id="SSF52540">
    <property type="entry name" value="P-loop containing nucleoside triphosphate hydrolases"/>
    <property type="match status" value="1"/>
</dbReference>
<organism evidence="1 2">
    <name type="scientific">Peribacillus deserti</name>
    <dbReference type="NCBI Taxonomy" id="673318"/>
    <lineage>
        <taxon>Bacteria</taxon>
        <taxon>Bacillati</taxon>
        <taxon>Bacillota</taxon>
        <taxon>Bacilli</taxon>
        <taxon>Bacillales</taxon>
        <taxon>Bacillaceae</taxon>
        <taxon>Peribacillus</taxon>
    </lineage>
</organism>
<name>A0A2N5M1G4_9BACI</name>
<dbReference type="Gene3D" id="3.40.50.300">
    <property type="entry name" value="P-loop containing nucleotide triphosphate hydrolases"/>
    <property type="match status" value="1"/>
</dbReference>
<keyword evidence="2" id="KW-1185">Reference proteome</keyword>
<evidence type="ECO:0000313" key="2">
    <source>
        <dbReference type="Proteomes" id="UP000234748"/>
    </source>
</evidence>
<accession>A0A2N5M1G4</accession>